<evidence type="ECO:0000313" key="2">
    <source>
        <dbReference type="EMBL" id="GAA0565055.1"/>
    </source>
</evidence>
<keyword evidence="3" id="KW-1185">Reference proteome</keyword>
<evidence type="ECO:0000313" key="3">
    <source>
        <dbReference type="Proteomes" id="UP001501427"/>
    </source>
</evidence>
<sequence length="107" mass="12090">MTRMPPVLDPPDRHLRAGAVAAKEKKMSMITDRDVREMVANVLEVNVTEVESETSFHVELEMDSLQKAEFIVALERACDAEFAPADAAEIDSVRDVMRLLDERHRVP</sequence>
<dbReference type="SUPFAM" id="SSF47336">
    <property type="entry name" value="ACP-like"/>
    <property type="match status" value="1"/>
</dbReference>
<dbReference type="Pfam" id="PF00550">
    <property type="entry name" value="PP-binding"/>
    <property type="match status" value="1"/>
</dbReference>
<protein>
    <recommendedName>
        <fullName evidence="1">Carrier domain-containing protein</fullName>
    </recommendedName>
</protein>
<reference evidence="2 3" key="1">
    <citation type="journal article" date="2019" name="Int. J. Syst. Evol. Microbiol.">
        <title>The Global Catalogue of Microorganisms (GCM) 10K type strain sequencing project: providing services to taxonomists for standard genome sequencing and annotation.</title>
        <authorList>
            <consortium name="The Broad Institute Genomics Platform"/>
            <consortium name="The Broad Institute Genome Sequencing Center for Infectious Disease"/>
            <person name="Wu L."/>
            <person name="Ma J."/>
        </authorList>
    </citation>
    <scope>NUCLEOTIDE SEQUENCE [LARGE SCALE GENOMIC DNA]</scope>
    <source>
        <strain evidence="2 3">JCM 10667</strain>
    </source>
</reference>
<organism evidence="2 3">
    <name type="scientific">Actinomadura livida</name>
    <dbReference type="NCBI Taxonomy" id="79909"/>
    <lineage>
        <taxon>Bacteria</taxon>
        <taxon>Bacillati</taxon>
        <taxon>Actinomycetota</taxon>
        <taxon>Actinomycetes</taxon>
        <taxon>Streptosporangiales</taxon>
        <taxon>Thermomonosporaceae</taxon>
        <taxon>Actinomadura</taxon>
    </lineage>
</organism>
<dbReference type="InterPro" id="IPR036736">
    <property type="entry name" value="ACP-like_sf"/>
</dbReference>
<evidence type="ECO:0000259" key="1">
    <source>
        <dbReference type="PROSITE" id="PS50075"/>
    </source>
</evidence>
<feature type="domain" description="Carrier" evidence="1">
    <location>
        <begin position="29"/>
        <end position="104"/>
    </location>
</feature>
<dbReference type="Proteomes" id="UP001501427">
    <property type="component" value="Unassembled WGS sequence"/>
</dbReference>
<dbReference type="InterPro" id="IPR009081">
    <property type="entry name" value="PP-bd_ACP"/>
</dbReference>
<gene>
    <name evidence="2" type="ORF">GCM10009546_29050</name>
</gene>
<accession>A0ABN1EEP8</accession>
<dbReference type="Gene3D" id="1.10.1200.10">
    <property type="entry name" value="ACP-like"/>
    <property type="match status" value="1"/>
</dbReference>
<comment type="caution">
    <text evidence="2">The sequence shown here is derived from an EMBL/GenBank/DDBJ whole genome shotgun (WGS) entry which is preliminary data.</text>
</comment>
<dbReference type="EMBL" id="BAAAHD010000025">
    <property type="protein sequence ID" value="GAA0565055.1"/>
    <property type="molecule type" value="Genomic_DNA"/>
</dbReference>
<proteinExistence type="predicted"/>
<name>A0ABN1EEP8_9ACTN</name>
<dbReference type="PROSITE" id="PS50075">
    <property type="entry name" value="CARRIER"/>
    <property type="match status" value="1"/>
</dbReference>